<dbReference type="Proteomes" id="UP001482620">
    <property type="component" value="Unassembled WGS sequence"/>
</dbReference>
<organism evidence="1 2">
    <name type="scientific">Ilyodon furcidens</name>
    <name type="common">goldbreast splitfin</name>
    <dbReference type="NCBI Taxonomy" id="33524"/>
    <lineage>
        <taxon>Eukaryota</taxon>
        <taxon>Metazoa</taxon>
        <taxon>Chordata</taxon>
        <taxon>Craniata</taxon>
        <taxon>Vertebrata</taxon>
        <taxon>Euteleostomi</taxon>
        <taxon>Actinopterygii</taxon>
        <taxon>Neopterygii</taxon>
        <taxon>Teleostei</taxon>
        <taxon>Neoteleostei</taxon>
        <taxon>Acanthomorphata</taxon>
        <taxon>Ovalentaria</taxon>
        <taxon>Atherinomorphae</taxon>
        <taxon>Cyprinodontiformes</taxon>
        <taxon>Goodeidae</taxon>
        <taxon>Ilyodon</taxon>
    </lineage>
</organism>
<keyword evidence="2" id="KW-1185">Reference proteome</keyword>
<evidence type="ECO:0000313" key="1">
    <source>
        <dbReference type="EMBL" id="MEQ2252518.1"/>
    </source>
</evidence>
<sequence>MRRTGNSLSTLPLLHCCRKRKNAQQVRVGLPAETANGSAHFCRRMEVPVCFSEMSNTTVRTQTRMHPRAWKTSLVSLFGLRLLASAGEDPFSSLKQKVTCLDRG</sequence>
<accession>A0ABV0V7G4</accession>
<evidence type="ECO:0000313" key="2">
    <source>
        <dbReference type="Proteomes" id="UP001482620"/>
    </source>
</evidence>
<comment type="caution">
    <text evidence="1">The sequence shown here is derived from an EMBL/GenBank/DDBJ whole genome shotgun (WGS) entry which is preliminary data.</text>
</comment>
<protein>
    <submittedName>
        <fullName evidence="1">Uncharacterized protein</fullName>
    </submittedName>
</protein>
<name>A0ABV0V7G4_9TELE</name>
<proteinExistence type="predicted"/>
<dbReference type="EMBL" id="JAHRIQ010095187">
    <property type="protein sequence ID" value="MEQ2252518.1"/>
    <property type="molecule type" value="Genomic_DNA"/>
</dbReference>
<reference evidence="1 2" key="1">
    <citation type="submission" date="2021-06" db="EMBL/GenBank/DDBJ databases">
        <authorList>
            <person name="Palmer J.M."/>
        </authorList>
    </citation>
    <scope>NUCLEOTIDE SEQUENCE [LARGE SCALE GENOMIC DNA]</scope>
    <source>
        <strain evidence="2">if_2019</strain>
        <tissue evidence="1">Muscle</tissue>
    </source>
</reference>
<gene>
    <name evidence="1" type="ORF">ILYODFUR_022589</name>
</gene>